<evidence type="ECO:0000313" key="2">
    <source>
        <dbReference type="Proteomes" id="UP000567179"/>
    </source>
</evidence>
<dbReference type="EMBL" id="JAACJJ010000003">
    <property type="protein sequence ID" value="KAF5328698.1"/>
    <property type="molecule type" value="Genomic_DNA"/>
</dbReference>
<protein>
    <submittedName>
        <fullName evidence="1">Uncharacterized protein</fullName>
    </submittedName>
</protein>
<proteinExistence type="predicted"/>
<accession>A0A8H5BSW5</accession>
<reference evidence="1 2" key="1">
    <citation type="journal article" date="2020" name="ISME J.">
        <title>Uncovering the hidden diversity of litter-decomposition mechanisms in mushroom-forming fungi.</title>
        <authorList>
            <person name="Floudas D."/>
            <person name="Bentzer J."/>
            <person name="Ahren D."/>
            <person name="Johansson T."/>
            <person name="Persson P."/>
            <person name="Tunlid A."/>
        </authorList>
    </citation>
    <scope>NUCLEOTIDE SEQUENCE [LARGE SCALE GENOMIC DNA]</scope>
    <source>
        <strain evidence="1 2">CBS 101986</strain>
    </source>
</reference>
<gene>
    <name evidence="1" type="ORF">D9619_011486</name>
</gene>
<sequence>MLLPSPHTFLVYVCVDGGRAWRSCVLECWGDDLTARPFVFRLGWIYAAIRLSSLMGAILVLEPPLPRASHYIYSPLTMTTVQPQPRSAISPSPLVPRVALVVGLSL</sequence>
<organism evidence="1 2">
    <name type="scientific">Psilocybe cf. subviscida</name>
    <dbReference type="NCBI Taxonomy" id="2480587"/>
    <lineage>
        <taxon>Eukaryota</taxon>
        <taxon>Fungi</taxon>
        <taxon>Dikarya</taxon>
        <taxon>Basidiomycota</taxon>
        <taxon>Agaricomycotina</taxon>
        <taxon>Agaricomycetes</taxon>
        <taxon>Agaricomycetidae</taxon>
        <taxon>Agaricales</taxon>
        <taxon>Agaricineae</taxon>
        <taxon>Strophariaceae</taxon>
        <taxon>Psilocybe</taxon>
    </lineage>
</organism>
<dbReference type="Proteomes" id="UP000567179">
    <property type="component" value="Unassembled WGS sequence"/>
</dbReference>
<evidence type="ECO:0000313" key="1">
    <source>
        <dbReference type="EMBL" id="KAF5328698.1"/>
    </source>
</evidence>
<comment type="caution">
    <text evidence="1">The sequence shown here is derived from an EMBL/GenBank/DDBJ whole genome shotgun (WGS) entry which is preliminary data.</text>
</comment>
<name>A0A8H5BSW5_9AGAR</name>
<dbReference type="AlphaFoldDB" id="A0A8H5BSW5"/>
<keyword evidence="2" id="KW-1185">Reference proteome</keyword>